<reference evidence="7" key="1">
    <citation type="submission" date="2020-09" db="EMBL/GenBank/DDBJ databases">
        <title>Genome-Enabled Discovery of Anthraquinone Biosynthesis in Senna tora.</title>
        <authorList>
            <person name="Kang S.-H."/>
            <person name="Pandey R.P."/>
            <person name="Lee C.-M."/>
            <person name="Sim J.-S."/>
            <person name="Jeong J.-T."/>
            <person name="Choi B.-S."/>
            <person name="Jung M."/>
            <person name="Ginzburg D."/>
            <person name="Zhao K."/>
            <person name="Won S.Y."/>
            <person name="Oh T.-J."/>
            <person name="Yu Y."/>
            <person name="Kim N.-H."/>
            <person name="Lee O.R."/>
            <person name="Lee T.-H."/>
            <person name="Bashyal P."/>
            <person name="Kim T.-S."/>
            <person name="Lee W.-H."/>
            <person name="Kawkins C."/>
            <person name="Kim C.-K."/>
            <person name="Kim J.S."/>
            <person name="Ahn B.O."/>
            <person name="Rhee S.Y."/>
            <person name="Sohng J.K."/>
        </authorList>
    </citation>
    <scope>NUCLEOTIDE SEQUENCE</scope>
    <source>
        <tissue evidence="7">Leaf</tissue>
    </source>
</reference>
<keyword evidence="8" id="KW-1185">Reference proteome</keyword>
<dbReference type="OrthoDB" id="406156at2759"/>
<dbReference type="InterPro" id="IPR027443">
    <property type="entry name" value="IPNS-like_sf"/>
</dbReference>
<keyword evidence="5" id="KW-0560">Oxidoreductase</keyword>
<evidence type="ECO:0000313" key="8">
    <source>
        <dbReference type="Proteomes" id="UP000634136"/>
    </source>
</evidence>
<comment type="caution">
    <text evidence="7">The sequence shown here is derived from an EMBL/GenBank/DDBJ whole genome shotgun (WGS) entry which is preliminary data.</text>
</comment>
<dbReference type="Pfam" id="PF14226">
    <property type="entry name" value="DIOX_N"/>
    <property type="match status" value="1"/>
</dbReference>
<evidence type="ECO:0000259" key="6">
    <source>
        <dbReference type="PROSITE" id="PS51471"/>
    </source>
</evidence>
<keyword evidence="3" id="KW-0847">Vitamin C</keyword>
<dbReference type="Gene3D" id="2.60.120.330">
    <property type="entry name" value="B-lactam Antibiotic, Isopenicillin N Synthase, Chain"/>
    <property type="match status" value="1"/>
</dbReference>
<evidence type="ECO:0000256" key="2">
    <source>
        <dbReference type="ARBA" id="ARBA00022723"/>
    </source>
</evidence>
<keyword evidence="2 5" id="KW-0479">Metal-binding</keyword>
<evidence type="ECO:0000256" key="1">
    <source>
        <dbReference type="ARBA" id="ARBA00008056"/>
    </source>
</evidence>
<keyword evidence="4 5" id="KW-0408">Iron</keyword>
<dbReference type="InterPro" id="IPR005123">
    <property type="entry name" value="Oxoglu/Fe-dep_dioxygenase_dom"/>
</dbReference>
<dbReference type="AlphaFoldDB" id="A0A834TJ39"/>
<dbReference type="GO" id="GO:0031418">
    <property type="term" value="F:L-ascorbic acid binding"/>
    <property type="evidence" value="ECO:0007669"/>
    <property type="project" value="UniProtKB-KW"/>
</dbReference>
<dbReference type="Pfam" id="PF03171">
    <property type="entry name" value="2OG-FeII_Oxy"/>
    <property type="match status" value="1"/>
</dbReference>
<dbReference type="PANTHER" id="PTHR47991">
    <property type="entry name" value="OXOGLUTARATE/IRON-DEPENDENT DIOXYGENASE"/>
    <property type="match status" value="1"/>
</dbReference>
<evidence type="ECO:0000256" key="3">
    <source>
        <dbReference type="ARBA" id="ARBA00022896"/>
    </source>
</evidence>
<dbReference type="GO" id="GO:0016491">
    <property type="term" value="F:oxidoreductase activity"/>
    <property type="evidence" value="ECO:0007669"/>
    <property type="project" value="UniProtKB-KW"/>
</dbReference>
<comment type="similarity">
    <text evidence="1 5">Belongs to the iron/ascorbate-dependent oxidoreductase family.</text>
</comment>
<evidence type="ECO:0000256" key="4">
    <source>
        <dbReference type="ARBA" id="ARBA00023004"/>
    </source>
</evidence>
<evidence type="ECO:0000256" key="5">
    <source>
        <dbReference type="RuleBase" id="RU003682"/>
    </source>
</evidence>
<dbReference type="GO" id="GO:0046872">
    <property type="term" value="F:metal ion binding"/>
    <property type="evidence" value="ECO:0007669"/>
    <property type="project" value="UniProtKB-KW"/>
</dbReference>
<organism evidence="7 8">
    <name type="scientific">Senna tora</name>
    <dbReference type="NCBI Taxonomy" id="362788"/>
    <lineage>
        <taxon>Eukaryota</taxon>
        <taxon>Viridiplantae</taxon>
        <taxon>Streptophyta</taxon>
        <taxon>Embryophyta</taxon>
        <taxon>Tracheophyta</taxon>
        <taxon>Spermatophyta</taxon>
        <taxon>Magnoliopsida</taxon>
        <taxon>eudicotyledons</taxon>
        <taxon>Gunneridae</taxon>
        <taxon>Pentapetalae</taxon>
        <taxon>rosids</taxon>
        <taxon>fabids</taxon>
        <taxon>Fabales</taxon>
        <taxon>Fabaceae</taxon>
        <taxon>Caesalpinioideae</taxon>
        <taxon>Cassia clade</taxon>
        <taxon>Senna</taxon>
    </lineage>
</organism>
<evidence type="ECO:0000313" key="7">
    <source>
        <dbReference type="EMBL" id="KAF7818414.1"/>
    </source>
</evidence>
<dbReference type="EMBL" id="JAAIUW010000008">
    <property type="protein sequence ID" value="KAF7818414.1"/>
    <property type="molecule type" value="Genomic_DNA"/>
</dbReference>
<dbReference type="PROSITE" id="PS51471">
    <property type="entry name" value="FE2OG_OXY"/>
    <property type="match status" value="1"/>
</dbReference>
<feature type="domain" description="Fe2OG dioxygenase" evidence="6">
    <location>
        <begin position="191"/>
        <end position="291"/>
    </location>
</feature>
<name>A0A834TJ39_9FABA</name>
<dbReference type="InterPro" id="IPR050295">
    <property type="entry name" value="Plant_2OG-oxidoreductases"/>
</dbReference>
<dbReference type="SUPFAM" id="SSF51197">
    <property type="entry name" value="Clavaminate synthase-like"/>
    <property type="match status" value="1"/>
</dbReference>
<gene>
    <name evidence="7" type="ORF">G2W53_023869</name>
</gene>
<proteinExistence type="inferred from homology"/>
<dbReference type="InterPro" id="IPR044861">
    <property type="entry name" value="IPNS-like_FE2OG_OXY"/>
</dbReference>
<dbReference type="Proteomes" id="UP000634136">
    <property type="component" value="Unassembled WGS sequence"/>
</dbReference>
<protein>
    <submittedName>
        <fullName evidence="7">Protein DOWNY MILDEW RESISTANCE 6-like</fullName>
    </submittedName>
</protein>
<accession>A0A834TJ39</accession>
<dbReference type="InterPro" id="IPR026992">
    <property type="entry name" value="DIOX_N"/>
</dbReference>
<sequence length="339" mass="38033">MEKLVSNWFHDVGPTVPEDYIFPPETRPGDLHVPISQSIPVIDLSEAEQGDPTLTIHKILKASQDFGFFQVINHGVPENLMKETMSVFKEFFQLPPEAKQHFYSEDLSKPCRLYRSTPNYATEKLHLWREALRHPCHPLEQWNHSWPQTPTTYKECVGTCSIEIKKLGSRILRLISEGLGLQSDYFDGELSGSVILTANHYPPCPEPSLTLGVSKHSDPNLITILLQDDVYGLQVLKDDSWIGVEPNPRAFVVNISNQLQVISNDKLKSGEHRVVTNASDGRTSAAFFIGALEESIIEPAKSLTDQLHPPLYKSFKTRDFVTKFVAAGADSSVLKSLRA</sequence>